<accession>A0A1Y1IJ24</accession>
<dbReference type="GO" id="GO:0006298">
    <property type="term" value="P:mismatch repair"/>
    <property type="evidence" value="ECO:0007669"/>
    <property type="project" value="InterPro"/>
</dbReference>
<dbReference type="InterPro" id="IPR027417">
    <property type="entry name" value="P-loop_NTPase"/>
</dbReference>
<keyword evidence="8" id="KW-1185">Reference proteome</keyword>
<protein>
    <submittedName>
        <fullName evidence="7">DNA mismatch repair protein. Excinuclease ABC C subunit</fullName>
    </submittedName>
</protein>
<dbReference type="PANTHER" id="PTHR48448:SF1">
    <property type="entry name" value="MUTL PROTEIN ISOFORM 1"/>
    <property type="match status" value="1"/>
</dbReference>
<organism evidence="7 8">
    <name type="scientific">Klebsormidium nitens</name>
    <name type="common">Green alga</name>
    <name type="synonym">Ulothrix nitens</name>
    <dbReference type="NCBI Taxonomy" id="105231"/>
    <lineage>
        <taxon>Eukaryota</taxon>
        <taxon>Viridiplantae</taxon>
        <taxon>Streptophyta</taxon>
        <taxon>Klebsormidiophyceae</taxon>
        <taxon>Klebsormidiales</taxon>
        <taxon>Klebsormidiaceae</taxon>
        <taxon>Klebsormidium</taxon>
    </lineage>
</organism>
<evidence type="ECO:0000256" key="1">
    <source>
        <dbReference type="ARBA" id="ARBA00022741"/>
    </source>
</evidence>
<sequence>MLAKAQVARGYFSPAGAGDVTTSKKQSVRCAAAEWYEHGWRAASLVRSDKSSAPSWSGGRVTGSGSSTFLGAPFKALETQPRRTFFSFFGRARAGPKAREKIDSTFQTREDKDWWIERMEACDKPDAQLMREKLDFNSMLGLDEEVKPGTVNAVILEHRKAQPRCMLLTRVGDFYESIGFDAVLMVQYAGLNPMGQKLPKAGCPKQNISRTIEHLGAAGFRVGVIEEAGLDTRGRKERYLGGIYSKENPYLRGIVDSEKDGDFDEPPPIVGLAFSKRGYIMVSVNLPMQTYVKEENLTEEGVIAKLRERGAAPILYIHSSLRDGAPGTPTWQKSAIKTECETRGSLAFFTGDAMELEEVILAEVRKAYNKEGEDFEETRNVNENRPRPLYYSTAIQIGLHPLAGMPRLLDAVMPKDASKLCRSYVKRLLLNPPPYETAGKIQEACRLLSSVSVSLPDFPCEPDYKLVKLIREREVNHKQFSQIRALSESVRAMFADDALRPIARLLLEPTELATGLTGFDETRLTADCDEIIGLISAKVPDVREQQTDGNASWLTIDDDFRALRDLLDENERGWRGRIKDEHLETEFNEVFAAAQKLKATVERDFGAVLMFAKARGGTLKAEVQYNLTTKGFWLRCKGLKAQPLEGPLADVGARLRHAENNGKVEANCWTTDEVTSALSAYKKASEAAAAAVRNELQSLAEALEPKLKAIRTIACFAIVAKSLQMHVTEGMQRRWVFPILLDDPPNPGDPSAVAAQHGAPKPSKVESSPKKKVGRPSKNGKGGGNGGQNVGSDENGAMESVGKRRLSVEGLVPFWLDLGAVPNTFGIESMVLLTGPNTSGKSTILRAICAAALLANCGLMIPCAAAGVPRFDAYMLRMFLSDSPAESKSSWQMEAIDTRNILADVTGKSLVLVDELGKGTDVHNGMAFVGSFFVDELGKGTEVHDGTAFVGMVLECLDATGCMGILATHLHGVLDMDLKTRHVARMAMGTKLEDDGSGRPVRRATWKLIDGECRESLAMETALLAGIPPGLVDRAIELKQQLLQNQTPPQETPLQITPQETSLLTPPQEPSGEESPLDTNALFLAHFHASQPKGGISQNGARRKNGKPAFKGLKDVTPLFKDLTGEMYFEGASKGGGAFIAIDAGSVPPPATVNRAYLYIFQRTDGAFYVGETDDLRGRVKRHRSVKPPGTALNFYALHLPEGKSRSRELEARLIRKLKDAGVPLANKGDQYHTKFGVGIPAGNGMGGNGLEYEPLVPTPIAIEPPF</sequence>
<proteinExistence type="predicted"/>
<dbReference type="AlphaFoldDB" id="A0A1Y1IJ24"/>
<dbReference type="InterPro" id="IPR016151">
    <property type="entry name" value="DNA_mismatch_repair_MutS_N"/>
</dbReference>
<keyword evidence="2" id="KW-0227">DNA damage</keyword>
<evidence type="ECO:0000313" key="7">
    <source>
        <dbReference type="EMBL" id="GAQ89439.1"/>
    </source>
</evidence>
<dbReference type="Proteomes" id="UP000054558">
    <property type="component" value="Unassembled WGS sequence"/>
</dbReference>
<feature type="compositionally biased region" description="Gly residues" evidence="5">
    <location>
        <begin position="780"/>
        <end position="789"/>
    </location>
</feature>
<dbReference type="STRING" id="105231.A0A1Y1IJ24"/>
<feature type="region of interest" description="Disordered" evidence="5">
    <location>
        <begin position="747"/>
        <end position="798"/>
    </location>
</feature>
<evidence type="ECO:0000256" key="4">
    <source>
        <dbReference type="ARBA" id="ARBA00023125"/>
    </source>
</evidence>
<dbReference type="GO" id="GO:0005634">
    <property type="term" value="C:nucleus"/>
    <property type="evidence" value="ECO:0000318"/>
    <property type="project" value="GO_Central"/>
</dbReference>
<name>A0A1Y1IJ24_KLENI</name>
<dbReference type="Gene3D" id="3.40.50.300">
    <property type="entry name" value="P-loop containing nucleotide triphosphate hydrolases"/>
    <property type="match status" value="2"/>
</dbReference>
<dbReference type="OMA" id="LMGSITC"/>
<reference evidence="7 8" key="1">
    <citation type="journal article" date="2014" name="Nat. Commun.">
        <title>Klebsormidium flaccidum genome reveals primary factors for plant terrestrial adaptation.</title>
        <authorList>
            <person name="Hori K."/>
            <person name="Maruyama F."/>
            <person name="Fujisawa T."/>
            <person name="Togashi T."/>
            <person name="Yamamoto N."/>
            <person name="Seo M."/>
            <person name="Sato S."/>
            <person name="Yamada T."/>
            <person name="Mori H."/>
            <person name="Tajima N."/>
            <person name="Moriyama T."/>
            <person name="Ikeuchi M."/>
            <person name="Watanabe M."/>
            <person name="Wada H."/>
            <person name="Kobayashi K."/>
            <person name="Saito M."/>
            <person name="Masuda T."/>
            <person name="Sasaki-Sekimoto Y."/>
            <person name="Mashiguchi K."/>
            <person name="Awai K."/>
            <person name="Shimojima M."/>
            <person name="Masuda S."/>
            <person name="Iwai M."/>
            <person name="Nobusawa T."/>
            <person name="Narise T."/>
            <person name="Kondo S."/>
            <person name="Saito H."/>
            <person name="Sato R."/>
            <person name="Murakawa M."/>
            <person name="Ihara Y."/>
            <person name="Oshima-Yamada Y."/>
            <person name="Ohtaka K."/>
            <person name="Satoh M."/>
            <person name="Sonobe K."/>
            <person name="Ishii M."/>
            <person name="Ohtani R."/>
            <person name="Kanamori-Sato M."/>
            <person name="Honoki R."/>
            <person name="Miyazaki D."/>
            <person name="Mochizuki H."/>
            <person name="Umetsu J."/>
            <person name="Higashi K."/>
            <person name="Shibata D."/>
            <person name="Kamiya Y."/>
            <person name="Sato N."/>
            <person name="Nakamura Y."/>
            <person name="Tabata S."/>
            <person name="Ida S."/>
            <person name="Kurokawa K."/>
            <person name="Ohta H."/>
        </authorList>
    </citation>
    <scope>NUCLEOTIDE SEQUENCE [LARGE SCALE GENOMIC DNA]</scope>
    <source>
        <strain evidence="7 8">NIES-2285</strain>
    </source>
</reference>
<feature type="domain" description="GIY-YIG" evidence="6">
    <location>
        <begin position="1154"/>
        <end position="1228"/>
    </location>
</feature>
<dbReference type="GO" id="GO:0043504">
    <property type="term" value="P:mitochondrial DNA repair"/>
    <property type="evidence" value="ECO:0000318"/>
    <property type="project" value="GO_Central"/>
</dbReference>
<evidence type="ECO:0000256" key="2">
    <source>
        <dbReference type="ARBA" id="ARBA00022763"/>
    </source>
</evidence>
<dbReference type="InterPro" id="IPR053276">
    <property type="entry name" value="MtDNA_mismatch_repair_MutS"/>
</dbReference>
<dbReference type="GO" id="GO:0005739">
    <property type="term" value="C:mitochondrion"/>
    <property type="evidence" value="ECO:0000318"/>
    <property type="project" value="GO_Central"/>
</dbReference>
<dbReference type="InterPro" id="IPR000432">
    <property type="entry name" value="DNA_mismatch_repair_MutS_C"/>
</dbReference>
<gene>
    <name evidence="7" type="ORF">KFL_005230050</name>
</gene>
<dbReference type="SUPFAM" id="SSF52540">
    <property type="entry name" value="P-loop containing nucleoside triphosphate hydrolases"/>
    <property type="match status" value="2"/>
</dbReference>
<dbReference type="InterPro" id="IPR000305">
    <property type="entry name" value="GIY-YIG_endonuc"/>
</dbReference>
<keyword evidence="3" id="KW-0067">ATP-binding</keyword>
<evidence type="ECO:0000259" key="6">
    <source>
        <dbReference type="PROSITE" id="PS50164"/>
    </source>
</evidence>
<dbReference type="PROSITE" id="PS00486">
    <property type="entry name" value="DNA_MISMATCH_REPAIR_2"/>
    <property type="match status" value="1"/>
</dbReference>
<evidence type="ECO:0000256" key="5">
    <source>
        <dbReference type="SAM" id="MobiDB-lite"/>
    </source>
</evidence>
<dbReference type="SMART" id="SM00534">
    <property type="entry name" value="MUTSac"/>
    <property type="match status" value="1"/>
</dbReference>
<dbReference type="SUPFAM" id="SSF55271">
    <property type="entry name" value="DNA repair protein MutS, domain I"/>
    <property type="match status" value="1"/>
</dbReference>
<dbReference type="GO" id="GO:0030983">
    <property type="term" value="F:mismatched DNA binding"/>
    <property type="evidence" value="ECO:0007669"/>
    <property type="project" value="InterPro"/>
</dbReference>
<dbReference type="PROSITE" id="PS50164">
    <property type="entry name" value="GIY_YIG"/>
    <property type="match status" value="1"/>
</dbReference>
<keyword evidence="1" id="KW-0547">Nucleotide-binding</keyword>
<dbReference type="GO" id="GO:0003690">
    <property type="term" value="F:double-stranded DNA binding"/>
    <property type="evidence" value="ECO:0000318"/>
    <property type="project" value="GO_Central"/>
</dbReference>
<dbReference type="Gene3D" id="3.40.1170.10">
    <property type="entry name" value="DNA repair protein MutS, domain I"/>
    <property type="match status" value="1"/>
</dbReference>
<dbReference type="Pfam" id="PF01624">
    <property type="entry name" value="MutS_I"/>
    <property type="match status" value="1"/>
</dbReference>
<dbReference type="EMBL" id="DF237472">
    <property type="protein sequence ID" value="GAQ89439.1"/>
    <property type="molecule type" value="Genomic_DNA"/>
</dbReference>
<dbReference type="GO" id="GO:0005524">
    <property type="term" value="F:ATP binding"/>
    <property type="evidence" value="ECO:0007669"/>
    <property type="project" value="UniProtKB-KW"/>
</dbReference>
<keyword evidence="4" id="KW-0238">DNA-binding</keyword>
<dbReference type="Pfam" id="PF00488">
    <property type="entry name" value="MutS_V"/>
    <property type="match status" value="2"/>
</dbReference>
<dbReference type="OrthoDB" id="10252754at2759"/>
<evidence type="ECO:0000313" key="8">
    <source>
        <dbReference type="Proteomes" id="UP000054558"/>
    </source>
</evidence>
<dbReference type="PANTHER" id="PTHR48448">
    <property type="entry name" value="MUTL PROTEIN ISOFORM 1"/>
    <property type="match status" value="1"/>
</dbReference>
<dbReference type="InterPro" id="IPR007695">
    <property type="entry name" value="DNA_mismatch_repair_MutS-lik_N"/>
</dbReference>
<evidence type="ECO:0000256" key="3">
    <source>
        <dbReference type="ARBA" id="ARBA00022840"/>
    </source>
</evidence>